<accession>A0AAD5LUW9</accession>
<gene>
    <name evidence="1" type="ORF">P43SY_001029</name>
</gene>
<sequence>MELRAEPTALAALNDPLQRTAAEISHLAQQRAALRARLGVSSATMQQWREEHQRMLDASLPATGAQQP</sequence>
<keyword evidence="2" id="KW-1185">Reference proteome</keyword>
<organism evidence="1 2">
    <name type="scientific">Pythium insidiosum</name>
    <name type="common">Pythiosis disease agent</name>
    <dbReference type="NCBI Taxonomy" id="114742"/>
    <lineage>
        <taxon>Eukaryota</taxon>
        <taxon>Sar</taxon>
        <taxon>Stramenopiles</taxon>
        <taxon>Oomycota</taxon>
        <taxon>Peronosporomycetes</taxon>
        <taxon>Pythiales</taxon>
        <taxon>Pythiaceae</taxon>
        <taxon>Pythium</taxon>
    </lineage>
</organism>
<proteinExistence type="predicted"/>
<protein>
    <submittedName>
        <fullName evidence="1">Uncharacterized protein</fullName>
    </submittedName>
</protein>
<comment type="caution">
    <text evidence="1">The sequence shown here is derived from an EMBL/GenBank/DDBJ whole genome shotgun (WGS) entry which is preliminary data.</text>
</comment>
<name>A0AAD5LUW9_PYTIN</name>
<reference evidence="1" key="1">
    <citation type="submission" date="2021-12" db="EMBL/GenBank/DDBJ databases">
        <title>Prjna785345.</title>
        <authorList>
            <person name="Rujirawat T."/>
            <person name="Krajaejun T."/>
        </authorList>
    </citation>
    <scope>NUCLEOTIDE SEQUENCE</scope>
    <source>
        <strain evidence="1">Pi057C3</strain>
    </source>
</reference>
<dbReference type="EMBL" id="JAKCXM010000426">
    <property type="protein sequence ID" value="KAJ0394214.1"/>
    <property type="molecule type" value="Genomic_DNA"/>
</dbReference>
<dbReference type="AlphaFoldDB" id="A0AAD5LUW9"/>
<dbReference type="Proteomes" id="UP001209570">
    <property type="component" value="Unassembled WGS sequence"/>
</dbReference>
<evidence type="ECO:0000313" key="1">
    <source>
        <dbReference type="EMBL" id="KAJ0394214.1"/>
    </source>
</evidence>
<evidence type="ECO:0000313" key="2">
    <source>
        <dbReference type="Proteomes" id="UP001209570"/>
    </source>
</evidence>